<keyword evidence="3" id="KW-1185">Reference proteome</keyword>
<dbReference type="Gene3D" id="3.30.2130.10">
    <property type="entry name" value="VC0802-like"/>
    <property type="match status" value="1"/>
</dbReference>
<dbReference type="SUPFAM" id="SSF55021">
    <property type="entry name" value="ACT-like"/>
    <property type="match status" value="1"/>
</dbReference>
<dbReference type="InterPro" id="IPR016540">
    <property type="entry name" value="UCP008459"/>
</dbReference>
<dbReference type="OrthoDB" id="58529at2759"/>
<dbReference type="Pfam" id="PF13840">
    <property type="entry name" value="ACT_7"/>
    <property type="match status" value="1"/>
</dbReference>
<dbReference type="InterPro" id="IPR051719">
    <property type="entry name" value="CASTOR_mTORC1"/>
</dbReference>
<accession>A0A4V1IS64</accession>
<reference evidence="3" key="1">
    <citation type="journal article" date="2018" name="Nat. Microbiol.">
        <title>Leveraging single-cell genomics to expand the fungal tree of life.</title>
        <authorList>
            <person name="Ahrendt S.R."/>
            <person name="Quandt C.A."/>
            <person name="Ciobanu D."/>
            <person name="Clum A."/>
            <person name="Salamov A."/>
            <person name="Andreopoulos B."/>
            <person name="Cheng J.F."/>
            <person name="Woyke T."/>
            <person name="Pelin A."/>
            <person name="Henrissat B."/>
            <person name="Reynolds N.K."/>
            <person name="Benny G.L."/>
            <person name="Smith M.E."/>
            <person name="James T.Y."/>
            <person name="Grigoriev I.V."/>
        </authorList>
    </citation>
    <scope>NUCLEOTIDE SEQUENCE [LARGE SCALE GENOMIC DNA]</scope>
</reference>
<dbReference type="PANTHER" id="PTHR31131:SF6">
    <property type="entry name" value="CASTOR ACT DOMAIN-CONTAINING PROTEIN"/>
    <property type="match status" value="1"/>
</dbReference>
<dbReference type="PIRSF" id="PIRSF008459">
    <property type="entry name" value="UCP008459"/>
    <property type="match status" value="1"/>
</dbReference>
<gene>
    <name evidence="2" type="ORF">BDK51DRAFT_12031</name>
</gene>
<dbReference type="Proteomes" id="UP000269721">
    <property type="component" value="Unassembled WGS sequence"/>
</dbReference>
<feature type="non-terminal residue" evidence="2">
    <location>
        <position position="1"/>
    </location>
</feature>
<dbReference type="EMBL" id="KZ994624">
    <property type="protein sequence ID" value="RKO92467.1"/>
    <property type="molecule type" value="Genomic_DNA"/>
</dbReference>
<dbReference type="GO" id="GO:0046394">
    <property type="term" value="P:carboxylic acid biosynthetic process"/>
    <property type="evidence" value="ECO:0007669"/>
    <property type="project" value="UniProtKB-ARBA"/>
</dbReference>
<organism evidence="2 3">
    <name type="scientific">Blyttiomyces helicus</name>
    <dbReference type="NCBI Taxonomy" id="388810"/>
    <lineage>
        <taxon>Eukaryota</taxon>
        <taxon>Fungi</taxon>
        <taxon>Fungi incertae sedis</taxon>
        <taxon>Chytridiomycota</taxon>
        <taxon>Chytridiomycota incertae sedis</taxon>
        <taxon>Chytridiomycetes</taxon>
        <taxon>Chytridiomycetes incertae sedis</taxon>
        <taxon>Blyttiomyces</taxon>
    </lineage>
</organism>
<proteinExistence type="predicted"/>
<feature type="non-terminal residue" evidence="2">
    <location>
        <position position="80"/>
    </location>
</feature>
<dbReference type="InterPro" id="IPR045865">
    <property type="entry name" value="ACT-like_dom_sf"/>
</dbReference>
<dbReference type="GO" id="GO:0006520">
    <property type="term" value="P:amino acid metabolic process"/>
    <property type="evidence" value="ECO:0007669"/>
    <property type="project" value="UniProtKB-ARBA"/>
</dbReference>
<sequence>TPDEVSIVSPTSLGIPAGTEKSEDGWRAFKVEGPLDFGLVGILASLTAPLKDAGVSVFCVSTFDTDWVLVKEGMVEKARE</sequence>
<evidence type="ECO:0000313" key="2">
    <source>
        <dbReference type="EMBL" id="RKO92467.1"/>
    </source>
</evidence>
<dbReference type="InterPro" id="IPR027795">
    <property type="entry name" value="CASTOR_ACT_dom"/>
</dbReference>
<evidence type="ECO:0000313" key="3">
    <source>
        <dbReference type="Proteomes" id="UP000269721"/>
    </source>
</evidence>
<feature type="domain" description="CASTOR ACT" evidence="1">
    <location>
        <begin position="22"/>
        <end position="78"/>
    </location>
</feature>
<dbReference type="AlphaFoldDB" id="A0A4V1IS64"/>
<protein>
    <submittedName>
        <fullName evidence="2">ACT domain-containing protein</fullName>
    </submittedName>
</protein>
<dbReference type="PANTHER" id="PTHR31131">
    <property type="entry name" value="CHROMOSOME 1, WHOLE GENOME SHOTGUN SEQUENCE"/>
    <property type="match status" value="1"/>
</dbReference>
<name>A0A4V1IS64_9FUNG</name>
<evidence type="ECO:0000259" key="1">
    <source>
        <dbReference type="Pfam" id="PF13840"/>
    </source>
</evidence>